<evidence type="ECO:0000256" key="2">
    <source>
        <dbReference type="ARBA" id="ARBA00010876"/>
    </source>
</evidence>
<protein>
    <recommendedName>
        <fullName evidence="4">Pseudouridine synthase</fullName>
        <ecNumber evidence="4">5.4.99.-</ecNumber>
    </recommendedName>
</protein>
<sequence>MGMIIKFEVKTTTPMKLKTFLRNKKVSRRLLAKIRYGGGEILVNQHSGRTIDKVNDGDIVSLQLPNEEFKQPIEASYVPIKILYEDDNFLVVDKPPFVASIPSPLHRTDSMLNRVVGYYALQQNKDIIPHVVSRLDRDTSGAMLFAKHRYAHALLDQQLQNHLIKKYYTAILTNRLNESHFSVNLPIDRKPGSLIKRAVLMDGKYSKTEYWVEKQIGDMAICKIRLHTGRTHQIRVHSAYIGHPLVSDTLYGGKIKMPLQRQALHCSEINFWDDFKERLISVRSELPNTFNKLIQKGGK</sequence>
<reference evidence="6 7" key="1">
    <citation type="journal article" date="2015" name="Genome Announc.">
        <title>Expanding the biotechnology potential of lactobacilli through comparative genomics of 213 strains and associated genera.</title>
        <authorList>
            <person name="Sun Z."/>
            <person name="Harris H.M."/>
            <person name="McCann A."/>
            <person name="Guo C."/>
            <person name="Argimon S."/>
            <person name="Zhang W."/>
            <person name="Yang X."/>
            <person name="Jeffery I.B."/>
            <person name="Cooney J.C."/>
            <person name="Kagawa T.F."/>
            <person name="Liu W."/>
            <person name="Song Y."/>
            <person name="Salvetti E."/>
            <person name="Wrobel A."/>
            <person name="Rasinkangas P."/>
            <person name="Parkhill J."/>
            <person name="Rea M.C."/>
            <person name="O'Sullivan O."/>
            <person name="Ritari J."/>
            <person name="Douillard F.P."/>
            <person name="Paul Ross R."/>
            <person name="Yang R."/>
            <person name="Briner A.E."/>
            <person name="Felis G.E."/>
            <person name="de Vos W.M."/>
            <person name="Barrangou R."/>
            <person name="Klaenhammer T.R."/>
            <person name="Caufield P.W."/>
            <person name="Cui Y."/>
            <person name="Zhang H."/>
            <person name="O'Toole P.W."/>
        </authorList>
    </citation>
    <scope>NUCLEOTIDE SEQUENCE [LARGE SCALE GENOMIC DNA]</scope>
    <source>
        <strain evidence="6 7">DSM 18933</strain>
    </source>
</reference>
<evidence type="ECO:0000256" key="3">
    <source>
        <dbReference type="PIRSR" id="PIRSR606225-1"/>
    </source>
</evidence>
<dbReference type="InterPro" id="IPR050188">
    <property type="entry name" value="RluA_PseudoU_synthase"/>
</dbReference>
<dbReference type="PANTHER" id="PTHR21600">
    <property type="entry name" value="MITOCHONDRIAL RNA PSEUDOURIDINE SYNTHASE"/>
    <property type="match status" value="1"/>
</dbReference>
<dbReference type="STRING" id="1423755.FC40_GL000386"/>
<dbReference type="Gene3D" id="3.30.2350.10">
    <property type="entry name" value="Pseudouridine synthase"/>
    <property type="match status" value="1"/>
</dbReference>
<keyword evidence="4" id="KW-0413">Isomerase</keyword>
<dbReference type="Pfam" id="PF00849">
    <property type="entry name" value="PseudoU_synth_2"/>
    <property type="match status" value="1"/>
</dbReference>
<evidence type="ECO:0000256" key="1">
    <source>
        <dbReference type="ARBA" id="ARBA00000073"/>
    </source>
</evidence>
<evidence type="ECO:0000259" key="5">
    <source>
        <dbReference type="Pfam" id="PF00849"/>
    </source>
</evidence>
<dbReference type="NCBIfam" id="TIGR00005">
    <property type="entry name" value="rluA_subfam"/>
    <property type="match status" value="1"/>
</dbReference>
<dbReference type="EC" id="5.4.99.-" evidence="4"/>
<dbReference type="InterPro" id="IPR006225">
    <property type="entry name" value="PsdUridine_synth_RluC/D"/>
</dbReference>
<dbReference type="AlphaFoldDB" id="A0A0R1WVZ2"/>
<dbReference type="SUPFAM" id="SSF55120">
    <property type="entry name" value="Pseudouridine synthase"/>
    <property type="match status" value="1"/>
</dbReference>
<comment type="caution">
    <text evidence="6">The sequence shown here is derived from an EMBL/GenBank/DDBJ whole genome shotgun (WGS) entry which is preliminary data.</text>
</comment>
<evidence type="ECO:0000256" key="4">
    <source>
        <dbReference type="RuleBase" id="RU362028"/>
    </source>
</evidence>
<dbReference type="CDD" id="cd02869">
    <property type="entry name" value="PseudoU_synth_RluA_like"/>
    <property type="match status" value="1"/>
</dbReference>
<dbReference type="InterPro" id="IPR006145">
    <property type="entry name" value="PsdUridine_synth_RsuA/RluA"/>
</dbReference>
<evidence type="ECO:0000313" key="7">
    <source>
        <dbReference type="Proteomes" id="UP000051054"/>
    </source>
</evidence>
<dbReference type="GO" id="GO:0140098">
    <property type="term" value="F:catalytic activity, acting on RNA"/>
    <property type="evidence" value="ECO:0007669"/>
    <property type="project" value="UniProtKB-ARBA"/>
</dbReference>
<keyword evidence="7" id="KW-1185">Reference proteome</keyword>
<accession>A0A0R1WVZ2</accession>
<dbReference type="PATRIC" id="fig|1423755.3.peg.428"/>
<dbReference type="eggNOG" id="COG0564">
    <property type="taxonomic scope" value="Bacteria"/>
</dbReference>
<organism evidence="6 7">
    <name type="scientific">Ligilactobacillus hayakitensis DSM 18933 = JCM 14209</name>
    <dbReference type="NCBI Taxonomy" id="1423755"/>
    <lineage>
        <taxon>Bacteria</taxon>
        <taxon>Bacillati</taxon>
        <taxon>Bacillota</taxon>
        <taxon>Bacilli</taxon>
        <taxon>Lactobacillales</taxon>
        <taxon>Lactobacillaceae</taxon>
        <taxon>Ligilactobacillus</taxon>
    </lineage>
</organism>
<dbReference type="PANTHER" id="PTHR21600:SF35">
    <property type="entry name" value="PSEUDOURIDINE SYNTHASE"/>
    <property type="match status" value="1"/>
</dbReference>
<dbReference type="InterPro" id="IPR020103">
    <property type="entry name" value="PsdUridine_synth_cat_dom_sf"/>
</dbReference>
<dbReference type="GO" id="GO:0000455">
    <property type="term" value="P:enzyme-directed rRNA pseudouridine synthesis"/>
    <property type="evidence" value="ECO:0007669"/>
    <property type="project" value="TreeGrafter"/>
</dbReference>
<comment type="catalytic activity">
    <reaction evidence="1 4">
        <text>a uridine in RNA = a pseudouridine in RNA</text>
        <dbReference type="Rhea" id="RHEA:48348"/>
        <dbReference type="Rhea" id="RHEA-COMP:12068"/>
        <dbReference type="Rhea" id="RHEA-COMP:12069"/>
        <dbReference type="ChEBI" id="CHEBI:65314"/>
        <dbReference type="ChEBI" id="CHEBI:65315"/>
    </reaction>
</comment>
<feature type="active site" evidence="3">
    <location>
        <position position="136"/>
    </location>
</feature>
<comment type="function">
    <text evidence="4">Responsible for synthesis of pseudouridine from uracil.</text>
</comment>
<feature type="domain" description="Pseudouridine synthase RsuA/RluA-like" evidence="5">
    <location>
        <begin position="88"/>
        <end position="239"/>
    </location>
</feature>
<name>A0A0R1WVZ2_9LACO</name>
<evidence type="ECO:0000313" key="6">
    <source>
        <dbReference type="EMBL" id="KRM19222.1"/>
    </source>
</evidence>
<dbReference type="Proteomes" id="UP000051054">
    <property type="component" value="Unassembled WGS sequence"/>
</dbReference>
<dbReference type="EMBL" id="AZGD01000081">
    <property type="protein sequence ID" value="KRM19222.1"/>
    <property type="molecule type" value="Genomic_DNA"/>
</dbReference>
<proteinExistence type="inferred from homology"/>
<gene>
    <name evidence="6" type="ORF">FC40_GL000386</name>
</gene>
<dbReference type="GO" id="GO:0009982">
    <property type="term" value="F:pseudouridine synthase activity"/>
    <property type="evidence" value="ECO:0007669"/>
    <property type="project" value="InterPro"/>
</dbReference>
<dbReference type="GO" id="GO:0003723">
    <property type="term" value="F:RNA binding"/>
    <property type="evidence" value="ECO:0007669"/>
    <property type="project" value="InterPro"/>
</dbReference>
<comment type="similarity">
    <text evidence="2 4">Belongs to the pseudouridine synthase RluA family.</text>
</comment>